<evidence type="ECO:0000313" key="4">
    <source>
        <dbReference type="Proteomes" id="UP000037510"/>
    </source>
</evidence>
<dbReference type="Pfam" id="PF18891">
    <property type="entry name" value="FANCL_d3"/>
    <property type="match status" value="1"/>
</dbReference>
<reference evidence="3 4" key="1">
    <citation type="journal article" date="2015" name="Genome Biol. Evol.">
        <title>The genome of winter moth (Operophtera brumata) provides a genomic perspective on sexual dimorphism and phenology.</title>
        <authorList>
            <person name="Derks M.F."/>
            <person name="Smit S."/>
            <person name="Salis L."/>
            <person name="Schijlen E."/>
            <person name="Bossers A."/>
            <person name="Mateman C."/>
            <person name="Pijl A.S."/>
            <person name="de Ridder D."/>
            <person name="Groenen M.A."/>
            <person name="Visser M.E."/>
            <person name="Megens H.J."/>
        </authorList>
    </citation>
    <scope>NUCLEOTIDE SEQUENCE [LARGE SCALE GENOMIC DNA]</scope>
    <source>
        <strain evidence="3">WM2013NL</strain>
        <tissue evidence="3">Head and thorax</tissue>
    </source>
</reference>
<protein>
    <submittedName>
        <fullName evidence="3">Putative ubiquitin ligase protein FANCL</fullName>
    </submittedName>
</protein>
<dbReference type="Gene3D" id="3.30.40.10">
    <property type="entry name" value="Zinc/RING finger domain, C3HC4 (zinc finger)"/>
    <property type="match status" value="1"/>
</dbReference>
<feature type="domain" description="FANCL C-terminal" evidence="1">
    <location>
        <begin position="207"/>
        <end position="243"/>
    </location>
</feature>
<dbReference type="InterPro" id="IPR044037">
    <property type="entry name" value="FANCL_d3"/>
</dbReference>
<dbReference type="CDD" id="cd23832">
    <property type="entry name" value="DRWD-C_FANCL"/>
    <property type="match status" value="1"/>
</dbReference>
<dbReference type="AlphaFoldDB" id="A0A0L7LGP1"/>
<accession>A0A0L7LGP1</accession>
<evidence type="ECO:0000259" key="2">
    <source>
        <dbReference type="Pfam" id="PF18891"/>
    </source>
</evidence>
<feature type="domain" description="FANCL UBC-like" evidence="2">
    <location>
        <begin position="117"/>
        <end position="197"/>
    </location>
</feature>
<keyword evidence="3" id="KW-0436">Ligase</keyword>
<dbReference type="GO" id="GO:0036297">
    <property type="term" value="P:interstrand cross-link repair"/>
    <property type="evidence" value="ECO:0007669"/>
    <property type="project" value="InterPro"/>
</dbReference>
<proteinExistence type="predicted"/>
<sequence length="244" mass="28100">MSEFYSPIRPNMQTLSLLSLDIIDKDLLDEVKKLADEGSIAIYFGKTLRDLKCVIKDDNSETEHELFIHYKGPKKLTIVSVSLPYSSLQEKEYRSLEEIATAYKNYVNNLAPYCYELERIDRFCSVMQPLHPSFKDDYRRILLDERTWLHVEVTTAGLATNIHLIGQSDLWHDKLQSGLLSWDHDKDIVENIMSVFVQDLSTRESPTCGICLCDELPDDLGLPLPLCQNPTCGVHFHRNCLYQV</sequence>
<dbReference type="Pfam" id="PF11793">
    <property type="entry name" value="FANCL_C"/>
    <property type="match status" value="1"/>
</dbReference>
<dbReference type="GO" id="GO:0016874">
    <property type="term" value="F:ligase activity"/>
    <property type="evidence" value="ECO:0007669"/>
    <property type="project" value="UniProtKB-KW"/>
</dbReference>
<dbReference type="Proteomes" id="UP000037510">
    <property type="component" value="Unassembled WGS sequence"/>
</dbReference>
<dbReference type="InterPro" id="IPR026850">
    <property type="entry name" value="FANCL_C"/>
</dbReference>
<dbReference type="GO" id="GO:0043240">
    <property type="term" value="C:Fanconi anaemia nuclear complex"/>
    <property type="evidence" value="ECO:0007669"/>
    <property type="project" value="InterPro"/>
</dbReference>
<keyword evidence="4" id="KW-1185">Reference proteome</keyword>
<dbReference type="PANTHER" id="PTHR13206:SF0">
    <property type="entry name" value="E3 UBIQUITIN-PROTEIN LIGASE FANCL"/>
    <property type="match status" value="1"/>
</dbReference>
<dbReference type="InterPro" id="IPR026848">
    <property type="entry name" value="Fancl"/>
</dbReference>
<dbReference type="EMBL" id="JTDY01001185">
    <property type="protein sequence ID" value="KOB74617.1"/>
    <property type="molecule type" value="Genomic_DNA"/>
</dbReference>
<name>A0A0L7LGP1_OPEBR</name>
<dbReference type="PANTHER" id="PTHR13206">
    <property type="entry name" value="UBIQUITIN LIGASE PROTEIN PHF9 FANCONI ANEMIA GROUP L PROTEIN"/>
    <property type="match status" value="1"/>
</dbReference>
<evidence type="ECO:0000313" key="3">
    <source>
        <dbReference type="EMBL" id="KOB74617.1"/>
    </source>
</evidence>
<dbReference type="GO" id="GO:0061630">
    <property type="term" value="F:ubiquitin protein ligase activity"/>
    <property type="evidence" value="ECO:0007669"/>
    <property type="project" value="TreeGrafter"/>
</dbReference>
<dbReference type="Gene3D" id="3.10.110.20">
    <property type="entry name" value="RWD domain-like"/>
    <property type="match status" value="1"/>
</dbReference>
<gene>
    <name evidence="3" type="ORF">OBRU01_08907</name>
</gene>
<evidence type="ECO:0000259" key="1">
    <source>
        <dbReference type="Pfam" id="PF11793"/>
    </source>
</evidence>
<comment type="caution">
    <text evidence="3">The sequence shown here is derived from an EMBL/GenBank/DDBJ whole genome shotgun (WGS) entry which is preliminary data.</text>
</comment>
<dbReference type="InterPro" id="IPR043003">
    <property type="entry name" value="FANCL_d3_sf"/>
</dbReference>
<dbReference type="InterPro" id="IPR013083">
    <property type="entry name" value="Znf_RING/FYVE/PHD"/>
</dbReference>
<dbReference type="GO" id="GO:0006513">
    <property type="term" value="P:protein monoubiquitination"/>
    <property type="evidence" value="ECO:0007669"/>
    <property type="project" value="TreeGrafter"/>
</dbReference>
<organism evidence="3 4">
    <name type="scientific">Operophtera brumata</name>
    <name type="common">Winter moth</name>
    <name type="synonym">Phalaena brumata</name>
    <dbReference type="NCBI Taxonomy" id="104452"/>
    <lineage>
        <taxon>Eukaryota</taxon>
        <taxon>Metazoa</taxon>
        <taxon>Ecdysozoa</taxon>
        <taxon>Arthropoda</taxon>
        <taxon>Hexapoda</taxon>
        <taxon>Insecta</taxon>
        <taxon>Pterygota</taxon>
        <taxon>Neoptera</taxon>
        <taxon>Endopterygota</taxon>
        <taxon>Lepidoptera</taxon>
        <taxon>Glossata</taxon>
        <taxon>Ditrysia</taxon>
        <taxon>Geometroidea</taxon>
        <taxon>Geometridae</taxon>
        <taxon>Larentiinae</taxon>
        <taxon>Operophtera</taxon>
    </lineage>
</organism>